<accession>A0A540VRJ3</accession>
<evidence type="ECO:0000313" key="1">
    <source>
        <dbReference type="EMBL" id="TQE99379.1"/>
    </source>
</evidence>
<organism evidence="1 2">
    <name type="scientific">Spiribacter salinus</name>
    <dbReference type="NCBI Taxonomy" id="1335746"/>
    <lineage>
        <taxon>Bacteria</taxon>
        <taxon>Pseudomonadati</taxon>
        <taxon>Pseudomonadota</taxon>
        <taxon>Gammaproteobacteria</taxon>
        <taxon>Chromatiales</taxon>
        <taxon>Ectothiorhodospiraceae</taxon>
        <taxon>Spiribacter</taxon>
    </lineage>
</organism>
<name>A0A540VRJ3_9GAMM</name>
<dbReference type="EMBL" id="VIFK01000066">
    <property type="protein sequence ID" value="TQE99379.1"/>
    <property type="molecule type" value="Genomic_DNA"/>
</dbReference>
<sequence>MAKIPTALARKRAVDRVIEVMRAELANELASLNTEATGGDLYLPAPPLDAYRRAPADPTHILPDNQDIIVYVYPAGARGLVSRGSSGVTRANEQREWTLEVTLACRAALSEEVELDGYPITSGERLWVRSDLYTGAIIETVEKYACEGEAIHFIEMSDDMAALFWDGQRKMYGISTAKFDITQITSAPLRRKLP</sequence>
<evidence type="ECO:0000313" key="2">
    <source>
        <dbReference type="Proteomes" id="UP000315400"/>
    </source>
</evidence>
<comment type="caution">
    <text evidence="1">The sequence shown here is derived from an EMBL/GenBank/DDBJ whole genome shotgun (WGS) entry which is preliminary data.</text>
</comment>
<protein>
    <submittedName>
        <fullName evidence="1">Uncharacterized protein</fullName>
    </submittedName>
</protein>
<dbReference type="AlphaFoldDB" id="A0A540VRJ3"/>
<reference evidence="1 2" key="1">
    <citation type="submission" date="2019-06" db="EMBL/GenBank/DDBJ databases">
        <title>Metagenome assembled Genome of Spiribacter salinus SL48-SHIP from the microbial mat of Salt Lake 48 (Novosibirsk region, Russia).</title>
        <authorList>
            <person name="Shipova A."/>
            <person name="Rozanov A.S."/>
            <person name="Bryanskaya A.V."/>
            <person name="Peltek S.E."/>
        </authorList>
    </citation>
    <scope>NUCLEOTIDE SEQUENCE [LARGE SCALE GENOMIC DNA]</scope>
    <source>
        <strain evidence="1">SL48-SHIP-2</strain>
    </source>
</reference>
<proteinExistence type="predicted"/>
<gene>
    <name evidence="1" type="ORF">FKY71_08905</name>
</gene>
<dbReference type="Proteomes" id="UP000315400">
    <property type="component" value="Unassembled WGS sequence"/>
</dbReference>